<reference evidence="7 8" key="1">
    <citation type="submission" date="2015-05" db="EMBL/GenBank/DDBJ databases">
        <title>Genome sequencing and analysis of members of genus Stenotrophomonas.</title>
        <authorList>
            <person name="Patil P.P."/>
            <person name="Midha S."/>
            <person name="Patil P.B."/>
        </authorList>
    </citation>
    <scope>NUCLEOTIDE SEQUENCE [LARGE SCALE GENOMIC DNA]</scope>
    <source>
        <strain evidence="7 8">DSM 18929</strain>
    </source>
</reference>
<dbReference type="PROSITE" id="PS00552">
    <property type="entry name" value="HTH_MERR_1"/>
    <property type="match status" value="1"/>
</dbReference>
<keyword evidence="3" id="KW-0805">Transcription regulation</keyword>
<comment type="subcellular location">
    <subcellularLocation>
        <location evidence="1">Cytoplasm</location>
    </subcellularLocation>
</comment>
<evidence type="ECO:0000313" key="8">
    <source>
        <dbReference type="Proteomes" id="UP000050864"/>
    </source>
</evidence>
<dbReference type="PRINTS" id="PR00040">
    <property type="entry name" value="HTHMERR"/>
</dbReference>
<dbReference type="GO" id="GO:0003677">
    <property type="term" value="F:DNA binding"/>
    <property type="evidence" value="ECO:0007669"/>
    <property type="project" value="UniProtKB-KW"/>
</dbReference>
<evidence type="ECO:0000256" key="2">
    <source>
        <dbReference type="ARBA" id="ARBA00022490"/>
    </source>
</evidence>
<evidence type="ECO:0000259" key="6">
    <source>
        <dbReference type="PROSITE" id="PS50937"/>
    </source>
</evidence>
<evidence type="ECO:0000256" key="3">
    <source>
        <dbReference type="ARBA" id="ARBA00023015"/>
    </source>
</evidence>
<dbReference type="SMART" id="SM00422">
    <property type="entry name" value="HTH_MERR"/>
    <property type="match status" value="1"/>
</dbReference>
<sequence length="147" mass="16416">MNIGQAAAFSGVSAKMIRYYEKTGLIPRATRSEAGYRNYTVQDANSLRFIRRSRDLGWTVKQISELLLLWRDRERPSGDIKKAALFYVADLEKKITVLQALAHTLHTLANSCHGNNRPDCPIIEGLADFGMETSASSRGRRTAEPSS</sequence>
<dbReference type="PANTHER" id="PTHR30204">
    <property type="entry name" value="REDOX-CYCLING DRUG-SENSING TRANSCRIPTIONAL ACTIVATOR SOXR"/>
    <property type="match status" value="1"/>
</dbReference>
<evidence type="ECO:0000256" key="5">
    <source>
        <dbReference type="ARBA" id="ARBA00023163"/>
    </source>
</evidence>
<dbReference type="EMBL" id="LDJI01000015">
    <property type="protein sequence ID" value="KRG64272.1"/>
    <property type="molecule type" value="Genomic_DNA"/>
</dbReference>
<dbReference type="GO" id="GO:0003700">
    <property type="term" value="F:DNA-binding transcription factor activity"/>
    <property type="evidence" value="ECO:0007669"/>
    <property type="project" value="InterPro"/>
</dbReference>
<keyword evidence="2" id="KW-0963">Cytoplasm</keyword>
<dbReference type="InterPro" id="IPR000551">
    <property type="entry name" value="MerR-type_HTH_dom"/>
</dbReference>
<dbReference type="InterPro" id="IPR015358">
    <property type="entry name" value="Tscrpt_reg_MerR_DNA-bd"/>
</dbReference>
<name>A0A0R0C4E0_9GAMM</name>
<keyword evidence="5" id="KW-0804">Transcription</keyword>
<dbReference type="SUPFAM" id="SSF46955">
    <property type="entry name" value="Putative DNA-binding domain"/>
    <property type="match status" value="1"/>
</dbReference>
<dbReference type="PROSITE" id="PS50937">
    <property type="entry name" value="HTH_MERR_2"/>
    <property type="match status" value="1"/>
</dbReference>
<organism evidence="7 8">
    <name type="scientific">Stenotrophomonas humi</name>
    <dbReference type="NCBI Taxonomy" id="405444"/>
    <lineage>
        <taxon>Bacteria</taxon>
        <taxon>Pseudomonadati</taxon>
        <taxon>Pseudomonadota</taxon>
        <taxon>Gammaproteobacteria</taxon>
        <taxon>Lysobacterales</taxon>
        <taxon>Lysobacteraceae</taxon>
        <taxon>Stenotrophomonas</taxon>
    </lineage>
</organism>
<dbReference type="Gene3D" id="1.10.1660.10">
    <property type="match status" value="1"/>
</dbReference>
<evidence type="ECO:0000313" key="7">
    <source>
        <dbReference type="EMBL" id="KRG64272.1"/>
    </source>
</evidence>
<dbReference type="InterPro" id="IPR009061">
    <property type="entry name" value="DNA-bd_dom_put_sf"/>
</dbReference>
<gene>
    <name evidence="7" type="ORF">ABB26_08835</name>
</gene>
<keyword evidence="8" id="KW-1185">Reference proteome</keyword>
<dbReference type="NCBIfam" id="TIGR02044">
    <property type="entry name" value="CueR"/>
    <property type="match status" value="1"/>
</dbReference>
<dbReference type="OrthoDB" id="9808480at2"/>
<feature type="domain" description="HTH merR-type" evidence="6">
    <location>
        <begin position="1"/>
        <end position="69"/>
    </location>
</feature>
<comment type="caution">
    <text evidence="7">The sequence shown here is derived from an EMBL/GenBank/DDBJ whole genome shotgun (WGS) entry which is preliminary data.</text>
</comment>
<dbReference type="GO" id="GO:0005737">
    <property type="term" value="C:cytoplasm"/>
    <property type="evidence" value="ECO:0007669"/>
    <property type="project" value="UniProtKB-SubCell"/>
</dbReference>
<evidence type="ECO:0000256" key="4">
    <source>
        <dbReference type="ARBA" id="ARBA00023125"/>
    </source>
</evidence>
<proteinExistence type="predicted"/>
<dbReference type="STRING" id="405444.ABB26_08835"/>
<keyword evidence="4" id="KW-0238">DNA-binding</keyword>
<dbReference type="PANTHER" id="PTHR30204:SF94">
    <property type="entry name" value="HEAVY METAL-DEPENDENT TRANSCRIPTIONAL REGULATOR HI_0293-RELATED"/>
    <property type="match status" value="1"/>
</dbReference>
<dbReference type="InterPro" id="IPR011789">
    <property type="entry name" value="CueR"/>
</dbReference>
<dbReference type="PATRIC" id="fig|405444.3.peg.773"/>
<dbReference type="InterPro" id="IPR047057">
    <property type="entry name" value="MerR_fam"/>
</dbReference>
<accession>A0A0R0C4E0</accession>
<dbReference type="GO" id="GO:0045893">
    <property type="term" value="P:positive regulation of DNA-templated transcription"/>
    <property type="evidence" value="ECO:0007669"/>
    <property type="project" value="InterPro"/>
</dbReference>
<dbReference type="CDD" id="cd01108">
    <property type="entry name" value="HTH_CueR"/>
    <property type="match status" value="1"/>
</dbReference>
<dbReference type="Proteomes" id="UP000050864">
    <property type="component" value="Unassembled WGS sequence"/>
</dbReference>
<dbReference type="GO" id="GO:0005507">
    <property type="term" value="F:copper ion binding"/>
    <property type="evidence" value="ECO:0007669"/>
    <property type="project" value="InterPro"/>
</dbReference>
<dbReference type="Pfam" id="PF09278">
    <property type="entry name" value="MerR-DNA-bind"/>
    <property type="match status" value="1"/>
</dbReference>
<dbReference type="RefSeq" id="WP_057633304.1">
    <property type="nucleotide sequence ID" value="NZ_LDJI01000015.1"/>
</dbReference>
<dbReference type="AlphaFoldDB" id="A0A0R0C4E0"/>
<evidence type="ECO:0000256" key="1">
    <source>
        <dbReference type="ARBA" id="ARBA00004496"/>
    </source>
</evidence>
<dbReference type="Pfam" id="PF00376">
    <property type="entry name" value="MerR"/>
    <property type="match status" value="1"/>
</dbReference>
<protein>
    <submittedName>
        <fullName evidence="7">Transcriptional regulator</fullName>
    </submittedName>
</protein>